<evidence type="ECO:0008006" key="4">
    <source>
        <dbReference type="Google" id="ProtNLM"/>
    </source>
</evidence>
<dbReference type="GO" id="GO:0003677">
    <property type="term" value="F:DNA binding"/>
    <property type="evidence" value="ECO:0007669"/>
    <property type="project" value="InterPro"/>
</dbReference>
<keyword evidence="3" id="KW-1185">Reference proteome</keyword>
<gene>
    <name evidence="2" type="ORF">CLV72_101270</name>
</gene>
<dbReference type="SUPFAM" id="SSF47413">
    <property type="entry name" value="lambda repressor-like DNA-binding domains"/>
    <property type="match status" value="1"/>
</dbReference>
<evidence type="ECO:0000313" key="2">
    <source>
        <dbReference type="EMBL" id="PRY01686.1"/>
    </source>
</evidence>
<feature type="region of interest" description="Disordered" evidence="1">
    <location>
        <begin position="96"/>
        <end position="115"/>
    </location>
</feature>
<dbReference type="Proteomes" id="UP000237846">
    <property type="component" value="Unassembled WGS sequence"/>
</dbReference>
<dbReference type="OrthoDB" id="3698213at2"/>
<protein>
    <recommendedName>
        <fullName evidence="4">Helix-turn-helix protein</fullName>
    </recommendedName>
</protein>
<dbReference type="AlphaFoldDB" id="A0A2T0QCL1"/>
<sequence>MPPGAFGPIEIPAWAWNREATRRMLRGRDIAALLRFAQQYGGASQSRIAAATGMAQGRISEIANGKKVVTLFDVIERIADGLTMPDECRMALGLAPRNPPQADAASQRASRPADTISAIQRPWEDEAVQRREFMGKAMGLMSLPAIDMDQLRHVAAALENAGRYLDRSVVDYFAQQITANTGRDGENGPRTTLPPMLGIVAAIERSARNVKPAVRRDLLKVGARGAEFVGWLYRDVGMAEMATYWHDRAIEWAQESGYHAMQGYVLLKKSQAAWDQRDGLRMLTLAQAAQESHWRLPLRIRAEAAQQEARGHAMLGEDFHAMERKLEDARRLMAEADGGGDGGEVALGSHYNAGLLAMQTAIAQCEAGRPERAVAIYAAELAEGAFSRRDHGYFLALKGNALAMADEPDEACASGLEALAVAAETDSVRTTGELHRLRSQLRPWSNRPTVRQFVGALSEV</sequence>
<dbReference type="EMBL" id="PVZC01000001">
    <property type="protein sequence ID" value="PRY01686.1"/>
    <property type="molecule type" value="Genomic_DNA"/>
</dbReference>
<evidence type="ECO:0000313" key="3">
    <source>
        <dbReference type="Proteomes" id="UP000237846"/>
    </source>
</evidence>
<proteinExistence type="predicted"/>
<evidence type="ECO:0000256" key="1">
    <source>
        <dbReference type="SAM" id="MobiDB-lite"/>
    </source>
</evidence>
<reference evidence="2 3" key="1">
    <citation type="submission" date="2018-03" db="EMBL/GenBank/DDBJ databases">
        <title>Genomic Encyclopedia of Archaeal and Bacterial Type Strains, Phase II (KMG-II): from individual species to whole genera.</title>
        <authorList>
            <person name="Goeker M."/>
        </authorList>
    </citation>
    <scope>NUCLEOTIDE SEQUENCE [LARGE SCALE GENOMIC DNA]</scope>
    <source>
        <strain evidence="2 3">DSM 45601</strain>
    </source>
</reference>
<name>A0A2T0QCL1_9ACTN</name>
<dbReference type="InterPro" id="IPR010982">
    <property type="entry name" value="Lambda_DNA-bd_dom_sf"/>
</dbReference>
<organism evidence="2 3">
    <name type="scientific">Allonocardiopsis opalescens</name>
    <dbReference type="NCBI Taxonomy" id="1144618"/>
    <lineage>
        <taxon>Bacteria</taxon>
        <taxon>Bacillati</taxon>
        <taxon>Actinomycetota</taxon>
        <taxon>Actinomycetes</taxon>
        <taxon>Streptosporangiales</taxon>
        <taxon>Allonocardiopsis</taxon>
    </lineage>
</organism>
<dbReference type="InterPro" id="IPR001387">
    <property type="entry name" value="Cro/C1-type_HTH"/>
</dbReference>
<dbReference type="CDD" id="cd00093">
    <property type="entry name" value="HTH_XRE"/>
    <property type="match status" value="1"/>
</dbReference>
<comment type="caution">
    <text evidence="2">The sequence shown here is derived from an EMBL/GenBank/DDBJ whole genome shotgun (WGS) entry which is preliminary data.</text>
</comment>
<dbReference type="RefSeq" id="WP_106237809.1">
    <property type="nucleotide sequence ID" value="NZ_PVZC01000001.1"/>
</dbReference>
<accession>A0A2T0QCL1</accession>